<dbReference type="Proteomes" id="UP001370490">
    <property type="component" value="Unassembled WGS sequence"/>
</dbReference>
<dbReference type="PROSITE" id="PS00086">
    <property type="entry name" value="CYTOCHROME_P450"/>
    <property type="match status" value="1"/>
</dbReference>
<comment type="similarity">
    <text evidence="1 8">Belongs to the cytochrome P450 family.</text>
</comment>
<evidence type="ECO:0000256" key="9">
    <source>
        <dbReference type="SAM" id="SignalP"/>
    </source>
</evidence>
<keyword evidence="9" id="KW-0732">Signal</keyword>
<evidence type="ECO:0000256" key="8">
    <source>
        <dbReference type="RuleBase" id="RU000461"/>
    </source>
</evidence>
<accession>A0AAN8W240</accession>
<dbReference type="GO" id="GO:0005506">
    <property type="term" value="F:iron ion binding"/>
    <property type="evidence" value="ECO:0007669"/>
    <property type="project" value="InterPro"/>
</dbReference>
<dbReference type="Pfam" id="PF00067">
    <property type="entry name" value="p450"/>
    <property type="match status" value="1"/>
</dbReference>
<dbReference type="EMBL" id="JBAMMX010000003">
    <property type="protein sequence ID" value="KAK6943960.1"/>
    <property type="molecule type" value="Genomic_DNA"/>
</dbReference>
<proteinExistence type="inferred from homology"/>
<organism evidence="10 11">
    <name type="scientific">Dillenia turbinata</name>
    <dbReference type="NCBI Taxonomy" id="194707"/>
    <lineage>
        <taxon>Eukaryota</taxon>
        <taxon>Viridiplantae</taxon>
        <taxon>Streptophyta</taxon>
        <taxon>Embryophyta</taxon>
        <taxon>Tracheophyta</taxon>
        <taxon>Spermatophyta</taxon>
        <taxon>Magnoliopsida</taxon>
        <taxon>eudicotyledons</taxon>
        <taxon>Gunneridae</taxon>
        <taxon>Pentapetalae</taxon>
        <taxon>Dilleniales</taxon>
        <taxon>Dilleniaceae</taxon>
        <taxon>Dillenia</taxon>
    </lineage>
</organism>
<dbReference type="InterPro" id="IPR002401">
    <property type="entry name" value="Cyt_P450_E_grp-I"/>
</dbReference>
<keyword evidence="2 7" id="KW-0349">Heme</keyword>
<evidence type="ECO:0000256" key="2">
    <source>
        <dbReference type="ARBA" id="ARBA00022617"/>
    </source>
</evidence>
<dbReference type="InterPro" id="IPR017972">
    <property type="entry name" value="Cyt_P450_CS"/>
</dbReference>
<evidence type="ECO:0000313" key="11">
    <source>
        <dbReference type="Proteomes" id="UP001370490"/>
    </source>
</evidence>
<keyword evidence="4 8" id="KW-0560">Oxidoreductase</keyword>
<comment type="cofactor">
    <cofactor evidence="7">
        <name>heme</name>
        <dbReference type="ChEBI" id="CHEBI:30413"/>
    </cofactor>
</comment>
<dbReference type="Gene3D" id="1.10.630.10">
    <property type="entry name" value="Cytochrome P450"/>
    <property type="match status" value="1"/>
</dbReference>
<feature type="signal peptide" evidence="9">
    <location>
        <begin position="1"/>
        <end position="28"/>
    </location>
</feature>
<dbReference type="PANTHER" id="PTHR47950:SF15">
    <property type="entry name" value="CYTOCHROME P450"/>
    <property type="match status" value="1"/>
</dbReference>
<evidence type="ECO:0000256" key="3">
    <source>
        <dbReference type="ARBA" id="ARBA00022723"/>
    </source>
</evidence>
<protein>
    <submittedName>
        <fullName evidence="10">Cytochrome P450</fullName>
    </submittedName>
</protein>
<dbReference type="GO" id="GO:0020037">
    <property type="term" value="F:heme binding"/>
    <property type="evidence" value="ECO:0007669"/>
    <property type="project" value="InterPro"/>
</dbReference>
<dbReference type="InterPro" id="IPR001128">
    <property type="entry name" value="Cyt_P450"/>
</dbReference>
<dbReference type="CDD" id="cd11073">
    <property type="entry name" value="CYP76-like"/>
    <property type="match status" value="1"/>
</dbReference>
<keyword evidence="6 8" id="KW-0503">Monooxygenase</keyword>
<keyword evidence="5 7" id="KW-0408">Iron</keyword>
<evidence type="ECO:0000256" key="6">
    <source>
        <dbReference type="ARBA" id="ARBA00023033"/>
    </source>
</evidence>
<evidence type="ECO:0000313" key="10">
    <source>
        <dbReference type="EMBL" id="KAK6943960.1"/>
    </source>
</evidence>
<feature type="binding site" description="axial binding residue" evidence="7">
    <location>
        <position position="447"/>
    </location>
    <ligand>
        <name>heme</name>
        <dbReference type="ChEBI" id="CHEBI:30413"/>
    </ligand>
    <ligandPart>
        <name>Fe</name>
        <dbReference type="ChEBI" id="CHEBI:18248"/>
    </ligandPart>
</feature>
<keyword evidence="3 7" id="KW-0479">Metal-binding</keyword>
<feature type="chain" id="PRO_5042901020" evidence="9">
    <location>
        <begin position="29"/>
        <end position="508"/>
    </location>
</feature>
<dbReference type="PRINTS" id="PR00463">
    <property type="entry name" value="EP450I"/>
</dbReference>
<dbReference type="SUPFAM" id="SSF48264">
    <property type="entry name" value="Cytochrome P450"/>
    <property type="match status" value="1"/>
</dbReference>
<dbReference type="PRINTS" id="PR00385">
    <property type="entry name" value="P450"/>
</dbReference>
<gene>
    <name evidence="10" type="ORF">RJ641_025062</name>
</gene>
<evidence type="ECO:0000256" key="5">
    <source>
        <dbReference type="ARBA" id="ARBA00023004"/>
    </source>
</evidence>
<dbReference type="GO" id="GO:0004497">
    <property type="term" value="F:monooxygenase activity"/>
    <property type="evidence" value="ECO:0007669"/>
    <property type="project" value="UniProtKB-KW"/>
</dbReference>
<dbReference type="InterPro" id="IPR036396">
    <property type="entry name" value="Cyt_P450_sf"/>
</dbReference>
<dbReference type="PANTHER" id="PTHR47950">
    <property type="entry name" value="CYTOCHROME P450, FAMILY 76, SUBFAMILY C, POLYPEPTIDE 5-RELATED"/>
    <property type="match status" value="1"/>
</dbReference>
<evidence type="ECO:0000256" key="1">
    <source>
        <dbReference type="ARBA" id="ARBA00010617"/>
    </source>
</evidence>
<dbReference type="AlphaFoldDB" id="A0AAN8W240"/>
<evidence type="ECO:0000256" key="7">
    <source>
        <dbReference type="PIRSR" id="PIRSR602401-1"/>
    </source>
</evidence>
<dbReference type="GO" id="GO:0016705">
    <property type="term" value="F:oxidoreductase activity, acting on paired donors, with incorporation or reduction of molecular oxygen"/>
    <property type="evidence" value="ECO:0007669"/>
    <property type="project" value="InterPro"/>
</dbReference>
<name>A0AAN8W240_9MAGN</name>
<evidence type="ECO:0000256" key="4">
    <source>
        <dbReference type="ARBA" id="ARBA00023002"/>
    </source>
</evidence>
<comment type="caution">
    <text evidence="10">The sequence shown here is derived from an EMBL/GenBank/DDBJ whole genome shotgun (WGS) entry which is preliminary data.</text>
</comment>
<keyword evidence="11" id="KW-1185">Reference proteome</keyword>
<dbReference type="FunFam" id="1.10.630.10:FF:000026">
    <property type="entry name" value="Cytochrome P450 82C4"/>
    <property type="match status" value="1"/>
</dbReference>
<reference evidence="10 11" key="1">
    <citation type="submission" date="2023-12" db="EMBL/GenBank/DDBJ databases">
        <title>A high-quality genome assembly for Dillenia turbinata (Dilleniales).</title>
        <authorList>
            <person name="Chanderbali A."/>
        </authorList>
    </citation>
    <scope>NUCLEOTIDE SEQUENCE [LARGE SCALE GENOMIC DNA]</scope>
    <source>
        <strain evidence="10">LSX21</strain>
        <tissue evidence="10">Leaf</tissue>
    </source>
</reference>
<sequence>MECSCSSIFWLTALALLLVLVLKKISHTSTKSLPPGPPGWPVIGNMLDLGGVMPHQTLYKLQLRYGPVMWLQLGSIGTLVVQSAKAAADLFKSHDLAISDRRCPDVVKVHGYNQGAISVCRYGPYWRFVRRLYASELINKQIDGMTVRRKCIDDMIRSIEEETEASRARGGLGEVIVWQSLFLMTFNLMGNLIFSKDLLGSDGKEGHHFLDAMNNIVEWAGKPNVADFLPFLKWVDPQGLRRAASKEMAQALEVVAGFMQEREKERCSEKEKIERDFLDALLESESDEKEGKISYQNIKIIIVEAFFGGTETTSSVLEWTLTELLRKPEIMRKAQGELDSVVGAKSKVEESDIDKLVYLQTIIKETLRLHPSLPLLVPRNTLEDINYMGYWIPKNTQVFVNAWAIGRDPEFWDDPLTFKPERFLDANIDYKGQIFGLIPFGSGRRMCVGMSMAHRVLHLAVASLLHYFDWELDGNIIPETIDMNERSGMAVRKLVPLKAIPRRRRMER</sequence>